<dbReference type="InterPro" id="IPR001734">
    <property type="entry name" value="Na/solute_symporter"/>
</dbReference>
<dbReference type="Gene3D" id="1.20.1730.10">
    <property type="entry name" value="Sodium/glucose cotransporter"/>
    <property type="match status" value="1"/>
</dbReference>
<dbReference type="CDD" id="cd11495">
    <property type="entry name" value="SLC5sbd_NIS-like_u3"/>
    <property type="match status" value="1"/>
</dbReference>
<sequence>MIYDTIKKLIFFLFCLSVSHQVLALSPLSRDKIEWSNSLCLPAVDNEPNIGVAGAFSGFIGNTLVIAGGANFPEAMPWEGGTKEWWNTIYYIDAKDSSATWEIAEEVLPDSRAYGVSVELPGGLLCIGGCDSIQCYKDVFLIRKKNRQIELSLSWPALPVPLANATGALLNNCIYVAGGQVSMKEQAATGHFYKLDLSDLKKGWQELATWPGEPRGYAVSAVQSDGFDKCFYLFSGRNYQADGTVKVLTDGFVYNPRMKSWKKLDRQFPVMAGTALPTGINHILLFGGVPQLIPGSADHPGFDNTVRLYHTITNTLVEREISPYILPVTTSIAKKDNAFYITSGEVKPGIRTPEIVQGEIIPFEKKLGFLNIAVIGIYFALLAWIGYYFSKRQKNTEDYFKGGGRLPWWAVGLSIFGTSLSAITFMSIPAKAYASDWSYMLVNVGILMVVPVILYLFIPFYRKLNVTTAYEYLELRFNSLIRVICSLAFILFQVGRMGIVMYLPAIALNVITGFNIFLCIGLMGVLSLIYTMIGGIEAVVWTDALQVVILLGGAILVVIVAVFNIPEGFSGIVREAAVDSKFSLGSFDFNLKQSTLWTVLIATFFTNLTTYGTDQTMVQRYMTTGTEKQARKSVLTNAVLTIPATLLFFFVGTVLYVYYKHNPLELSITVSDGDAILPWYIYSELPQGVVGLLISGILAAAMSTLSSSMNSAATAYVTDIHSKINHHKVDLKVAKIATMLLGAAGIFFAYLMATWDINSLWDEFNKILGIILGSLGGLFLLGMITRRANATGALCGIIGSIMVQLTMIHFQTVHLLLYTTTGFVSCFVIGYLVSCLFPGDRKNIDHLTIYKVLSK</sequence>
<feature type="transmembrane region" description="Helical" evidence="11">
    <location>
        <begin position="733"/>
        <end position="755"/>
    </location>
</feature>
<comment type="subcellular location">
    <subcellularLocation>
        <location evidence="1">Cell membrane</location>
        <topology evidence="1">Multi-pass membrane protein</topology>
    </subcellularLocation>
</comment>
<evidence type="ECO:0000256" key="11">
    <source>
        <dbReference type="SAM" id="Phobius"/>
    </source>
</evidence>
<feature type="transmembrane region" description="Helical" evidence="11">
    <location>
        <begin position="679"/>
        <end position="701"/>
    </location>
</feature>
<dbReference type="InterPro" id="IPR015915">
    <property type="entry name" value="Kelch-typ_b-propeller"/>
</dbReference>
<comment type="caution">
    <text evidence="12">The sequence shown here is derived from an EMBL/GenBank/DDBJ whole genome shotgun (WGS) entry which is preliminary data.</text>
</comment>
<feature type="transmembrane region" description="Helical" evidence="11">
    <location>
        <begin position="767"/>
        <end position="784"/>
    </location>
</feature>
<keyword evidence="4" id="KW-1003">Cell membrane</keyword>
<evidence type="ECO:0000256" key="1">
    <source>
        <dbReference type="ARBA" id="ARBA00004651"/>
    </source>
</evidence>
<dbReference type="InterPro" id="IPR056734">
    <property type="entry name" value="NANM"/>
</dbReference>
<organism evidence="12">
    <name type="scientific">Parabacteroides goldsteinii</name>
    <dbReference type="NCBI Taxonomy" id="328812"/>
    <lineage>
        <taxon>Bacteria</taxon>
        <taxon>Pseudomonadati</taxon>
        <taxon>Bacteroidota</taxon>
        <taxon>Bacteroidia</taxon>
        <taxon>Bacteroidales</taxon>
        <taxon>Tannerellaceae</taxon>
        <taxon>Parabacteroides</taxon>
    </lineage>
</organism>
<evidence type="ECO:0000256" key="3">
    <source>
        <dbReference type="ARBA" id="ARBA00022448"/>
    </source>
</evidence>
<feature type="transmembrane region" description="Helical" evidence="11">
    <location>
        <begin position="816"/>
        <end position="837"/>
    </location>
</feature>
<evidence type="ECO:0000256" key="9">
    <source>
        <dbReference type="ARBA" id="ARBA00023136"/>
    </source>
</evidence>
<accession>A0A6G1ZD53</accession>
<keyword evidence="8" id="KW-0406">Ion transport</keyword>
<evidence type="ECO:0000313" key="12">
    <source>
        <dbReference type="EMBL" id="MRY11745.1"/>
    </source>
</evidence>
<evidence type="ECO:0000256" key="7">
    <source>
        <dbReference type="ARBA" id="ARBA00023053"/>
    </source>
</evidence>
<comment type="similarity">
    <text evidence="2">Belongs to the sodium:solute symporter (SSF) (TC 2.A.21) family.</text>
</comment>
<dbReference type="Pfam" id="PF24996">
    <property type="entry name" value="NANM"/>
    <property type="match status" value="2"/>
</dbReference>
<feature type="transmembrane region" description="Helical" evidence="11">
    <location>
        <begin position="505"/>
        <end position="533"/>
    </location>
</feature>
<reference evidence="12" key="1">
    <citation type="journal article" date="2019" name="Nat. Med.">
        <title>A library of human gut bacterial isolates paired with longitudinal multiomics data enables mechanistic microbiome research.</title>
        <authorList>
            <person name="Poyet M."/>
            <person name="Groussin M."/>
            <person name="Gibbons S.M."/>
            <person name="Avila-Pacheco J."/>
            <person name="Jiang X."/>
            <person name="Kearney S.M."/>
            <person name="Perrotta A.R."/>
            <person name="Berdy B."/>
            <person name="Zhao S."/>
            <person name="Lieberman T.D."/>
            <person name="Swanson P.K."/>
            <person name="Smith M."/>
            <person name="Roesemann S."/>
            <person name="Alexander J.E."/>
            <person name="Rich S.A."/>
            <person name="Livny J."/>
            <person name="Vlamakis H."/>
            <person name="Clish C."/>
            <person name="Bullock K."/>
            <person name="Deik A."/>
            <person name="Scott J."/>
            <person name="Pierce K.A."/>
            <person name="Xavier R.J."/>
            <person name="Alm E.J."/>
        </authorList>
    </citation>
    <scope>NUCLEOTIDE SEQUENCE</scope>
    <source>
        <strain evidence="12">BIOML-A4</strain>
    </source>
</reference>
<dbReference type="EMBL" id="WKLP01000012">
    <property type="protein sequence ID" value="MRY11745.1"/>
    <property type="molecule type" value="Genomic_DNA"/>
</dbReference>
<keyword evidence="9 11" id="KW-0472">Membrane</keyword>
<feature type="transmembrane region" description="Helical" evidence="11">
    <location>
        <begin position="440"/>
        <end position="458"/>
    </location>
</feature>
<feature type="transmembrane region" description="Helical" evidence="11">
    <location>
        <begin position="545"/>
        <end position="565"/>
    </location>
</feature>
<dbReference type="PANTHER" id="PTHR42985:SF40">
    <property type="entry name" value="LD47995P-RELATED"/>
    <property type="match status" value="1"/>
</dbReference>
<dbReference type="SUPFAM" id="SSF117281">
    <property type="entry name" value="Kelch motif"/>
    <property type="match status" value="1"/>
</dbReference>
<evidence type="ECO:0000256" key="4">
    <source>
        <dbReference type="ARBA" id="ARBA00022475"/>
    </source>
</evidence>
<keyword evidence="6 11" id="KW-1133">Transmembrane helix</keyword>
<dbReference type="GO" id="GO:0006814">
    <property type="term" value="P:sodium ion transport"/>
    <property type="evidence" value="ECO:0007669"/>
    <property type="project" value="UniProtKB-KW"/>
</dbReference>
<dbReference type="RefSeq" id="WP_010802482.1">
    <property type="nucleotide sequence ID" value="NZ_CAJSYT010000001.1"/>
</dbReference>
<feature type="transmembrane region" description="Helical" evidence="11">
    <location>
        <begin position="594"/>
        <end position="613"/>
    </location>
</feature>
<dbReference type="InterPro" id="IPR051163">
    <property type="entry name" value="Sodium:Solute_Symporter_SSF"/>
</dbReference>
<protein>
    <submittedName>
        <fullName evidence="12">Sodium/solute symporter</fullName>
    </submittedName>
</protein>
<dbReference type="GO" id="GO:0015293">
    <property type="term" value="F:symporter activity"/>
    <property type="evidence" value="ECO:0007669"/>
    <property type="project" value="TreeGrafter"/>
</dbReference>
<evidence type="ECO:0000256" key="2">
    <source>
        <dbReference type="ARBA" id="ARBA00006434"/>
    </source>
</evidence>
<feature type="transmembrane region" description="Helical" evidence="11">
    <location>
        <begin position="634"/>
        <end position="659"/>
    </location>
</feature>
<keyword evidence="3" id="KW-0813">Transport</keyword>
<dbReference type="Gene3D" id="2.120.10.80">
    <property type="entry name" value="Kelch-type beta propeller"/>
    <property type="match status" value="1"/>
</dbReference>
<evidence type="ECO:0000256" key="6">
    <source>
        <dbReference type="ARBA" id="ARBA00022989"/>
    </source>
</evidence>
<dbReference type="InterPro" id="IPR038377">
    <property type="entry name" value="Na/Glc_symporter_sf"/>
</dbReference>
<feature type="transmembrane region" description="Helical" evidence="11">
    <location>
        <begin position="791"/>
        <end position="810"/>
    </location>
</feature>
<gene>
    <name evidence="12" type="ORF">GKE01_09725</name>
</gene>
<proteinExistence type="inferred from homology"/>
<feature type="transmembrane region" description="Helical" evidence="11">
    <location>
        <begin position="367"/>
        <end position="387"/>
    </location>
</feature>
<dbReference type="AlphaFoldDB" id="A0A6G1ZD53"/>
<evidence type="ECO:0000256" key="8">
    <source>
        <dbReference type="ARBA" id="ARBA00023065"/>
    </source>
</evidence>
<evidence type="ECO:0000256" key="10">
    <source>
        <dbReference type="ARBA" id="ARBA00023201"/>
    </source>
</evidence>
<feature type="transmembrane region" description="Helical" evidence="11">
    <location>
        <begin position="408"/>
        <end position="428"/>
    </location>
</feature>
<name>A0A6G1ZD53_9BACT</name>
<feature type="transmembrane region" description="Helical" evidence="11">
    <location>
        <begin position="479"/>
        <end position="499"/>
    </location>
</feature>
<evidence type="ECO:0000256" key="5">
    <source>
        <dbReference type="ARBA" id="ARBA00022692"/>
    </source>
</evidence>
<dbReference type="PROSITE" id="PS50283">
    <property type="entry name" value="NA_SOLUT_SYMP_3"/>
    <property type="match status" value="1"/>
</dbReference>
<keyword evidence="10" id="KW-0739">Sodium transport</keyword>
<keyword evidence="5 11" id="KW-0812">Transmembrane</keyword>
<dbReference type="Pfam" id="PF00474">
    <property type="entry name" value="SSF"/>
    <property type="match status" value="1"/>
</dbReference>
<keyword evidence="7" id="KW-0915">Sodium</keyword>
<dbReference type="GO" id="GO:0005886">
    <property type="term" value="C:plasma membrane"/>
    <property type="evidence" value="ECO:0007669"/>
    <property type="project" value="UniProtKB-SubCell"/>
</dbReference>
<dbReference type="PANTHER" id="PTHR42985">
    <property type="entry name" value="SODIUM-COUPLED MONOCARBOXYLATE TRANSPORTER"/>
    <property type="match status" value="1"/>
</dbReference>
<dbReference type="NCBIfam" id="TIGR00813">
    <property type="entry name" value="sss"/>
    <property type="match status" value="1"/>
</dbReference>